<organism evidence="7 8">
    <name type="scientific">Thraustotheca clavata</name>
    <dbReference type="NCBI Taxonomy" id="74557"/>
    <lineage>
        <taxon>Eukaryota</taxon>
        <taxon>Sar</taxon>
        <taxon>Stramenopiles</taxon>
        <taxon>Oomycota</taxon>
        <taxon>Saprolegniomycetes</taxon>
        <taxon>Saprolegniales</taxon>
        <taxon>Achlyaceae</taxon>
        <taxon>Thraustotheca</taxon>
    </lineage>
</organism>
<dbReference type="InterPro" id="IPR011011">
    <property type="entry name" value="Znf_FYVE_PHD"/>
</dbReference>
<evidence type="ECO:0000313" key="8">
    <source>
        <dbReference type="Proteomes" id="UP000243217"/>
    </source>
</evidence>
<reference evidence="7 8" key="1">
    <citation type="journal article" date="2014" name="Genome Biol. Evol.">
        <title>The secreted proteins of Achlya hypogyna and Thraustotheca clavata identify the ancestral oomycete secretome and reveal gene acquisitions by horizontal gene transfer.</title>
        <authorList>
            <person name="Misner I."/>
            <person name="Blouin N."/>
            <person name="Leonard G."/>
            <person name="Richards T.A."/>
            <person name="Lane C.E."/>
        </authorList>
    </citation>
    <scope>NUCLEOTIDE SEQUENCE [LARGE SCALE GENOMIC DNA]</scope>
    <source>
        <strain evidence="7 8">ATCC 34112</strain>
    </source>
</reference>
<keyword evidence="8" id="KW-1185">Reference proteome</keyword>
<feature type="domain" description="FYVE-type" evidence="6">
    <location>
        <begin position="248"/>
        <end position="311"/>
    </location>
</feature>
<dbReference type="OrthoDB" id="20035at2759"/>
<evidence type="ECO:0000256" key="4">
    <source>
        <dbReference type="PROSITE-ProRule" id="PRU00091"/>
    </source>
</evidence>
<evidence type="ECO:0000256" key="3">
    <source>
        <dbReference type="ARBA" id="ARBA00022833"/>
    </source>
</evidence>
<feature type="compositionally biased region" description="Basic and acidic residues" evidence="5">
    <location>
        <begin position="332"/>
        <end position="345"/>
    </location>
</feature>
<evidence type="ECO:0000256" key="5">
    <source>
        <dbReference type="SAM" id="MobiDB-lite"/>
    </source>
</evidence>
<keyword evidence="2 4" id="KW-0863">Zinc-finger</keyword>
<dbReference type="Proteomes" id="UP000243217">
    <property type="component" value="Unassembled WGS sequence"/>
</dbReference>
<dbReference type="AlphaFoldDB" id="A0A1W0A465"/>
<dbReference type="Gene3D" id="3.30.530.20">
    <property type="match status" value="1"/>
</dbReference>
<dbReference type="SUPFAM" id="SSF55961">
    <property type="entry name" value="Bet v1-like"/>
    <property type="match status" value="1"/>
</dbReference>
<dbReference type="Gene3D" id="3.30.40.10">
    <property type="entry name" value="Zinc/RING finger domain, C3HC4 (zinc finger)"/>
    <property type="match status" value="1"/>
</dbReference>
<dbReference type="STRING" id="74557.A0A1W0A465"/>
<dbReference type="InterPro" id="IPR023393">
    <property type="entry name" value="START-like_dom_sf"/>
</dbReference>
<dbReference type="SUPFAM" id="SSF57903">
    <property type="entry name" value="FYVE/PHD zinc finger"/>
    <property type="match status" value="1"/>
</dbReference>
<feature type="compositionally biased region" description="Polar residues" evidence="5">
    <location>
        <begin position="320"/>
        <end position="331"/>
    </location>
</feature>
<dbReference type="GO" id="GO:0008270">
    <property type="term" value="F:zinc ion binding"/>
    <property type="evidence" value="ECO:0007669"/>
    <property type="project" value="UniProtKB-KW"/>
</dbReference>
<dbReference type="InterPro" id="IPR013083">
    <property type="entry name" value="Znf_RING/FYVE/PHD"/>
</dbReference>
<feature type="region of interest" description="Disordered" evidence="5">
    <location>
        <begin position="319"/>
        <end position="345"/>
    </location>
</feature>
<evidence type="ECO:0000256" key="1">
    <source>
        <dbReference type="ARBA" id="ARBA00022723"/>
    </source>
</evidence>
<dbReference type="InterPro" id="IPR017455">
    <property type="entry name" value="Znf_FYVE-rel"/>
</dbReference>
<dbReference type="InterPro" id="IPR052727">
    <property type="entry name" value="Rab4/Rab5_effector"/>
</dbReference>
<protein>
    <recommendedName>
        <fullName evidence="6">FYVE-type domain-containing protein</fullName>
    </recommendedName>
</protein>
<evidence type="ECO:0000259" key="6">
    <source>
        <dbReference type="PROSITE" id="PS50178"/>
    </source>
</evidence>
<dbReference type="PROSITE" id="PS50178">
    <property type="entry name" value="ZF_FYVE"/>
    <property type="match status" value="1"/>
</dbReference>
<dbReference type="EMBL" id="JNBS01000512">
    <property type="protein sequence ID" value="OQS05057.1"/>
    <property type="molecule type" value="Genomic_DNA"/>
</dbReference>
<dbReference type="CDD" id="cd00065">
    <property type="entry name" value="FYVE_like_SF"/>
    <property type="match status" value="1"/>
</dbReference>
<evidence type="ECO:0000256" key="2">
    <source>
        <dbReference type="ARBA" id="ARBA00022771"/>
    </source>
</evidence>
<dbReference type="PANTHER" id="PTHR13510:SF44">
    <property type="entry name" value="RABENOSYN-5"/>
    <property type="match status" value="1"/>
</dbReference>
<sequence>MQHPGVHLEAQEYNHIKNAAMAVVQNELDAQYEPNSAYKVLLQRNGFQVSQRPVRDSSFKKLRSTGIIRDLTIEDIQYALYTEDSNAHRNFLAIQHGENYLEGAILNSTLAKNDRDPFLWFGVKYMKIYLPGKSAFEPRDATYVEYSGTTTNLRGERVLFVVRETHDFEEFPPIYEVVRFQFKVVQLYTQRHDGKITYAYSTYTDPNGSIPAWMYNKQAYSDMNMDEKLTPLLTMRRLLELERVKPRHDGLKNCVSCNSHFTVFRPKSTCSACGQNMCKKCRVTVLSPMHVKSLVPSEKRLFCKSCVIQTRHSFDDTSKRTFSSNRSFQDNSFERSESEPNVKLSDEWTTNSHGLSISSAPCSLETINSSIRSNSSVSSTHTVPEDVEFRRGSSFQDERDMRETFQQMKLSLDSQKQLLSDMQRQFSARNC</sequence>
<name>A0A1W0A465_9STRA</name>
<comment type="caution">
    <text evidence="7">The sequence shown here is derived from an EMBL/GenBank/DDBJ whole genome shotgun (WGS) entry which is preliminary data.</text>
</comment>
<keyword evidence="3" id="KW-0862">Zinc</keyword>
<proteinExistence type="predicted"/>
<gene>
    <name evidence="7" type="ORF">THRCLA_02759</name>
</gene>
<dbReference type="PANTHER" id="PTHR13510">
    <property type="entry name" value="FYVE-FINGER-CONTAINING RAB5 EFFECTOR PROTEIN RABENOSYN-5-RELATED"/>
    <property type="match status" value="1"/>
</dbReference>
<evidence type="ECO:0000313" key="7">
    <source>
        <dbReference type="EMBL" id="OQS05057.1"/>
    </source>
</evidence>
<keyword evidence="1" id="KW-0479">Metal-binding</keyword>
<accession>A0A1W0A465</accession>